<dbReference type="SUPFAM" id="SSF50729">
    <property type="entry name" value="PH domain-like"/>
    <property type="match status" value="1"/>
</dbReference>
<reference evidence="2 3" key="1">
    <citation type="submission" date="2013-03" db="EMBL/GenBank/DDBJ databases">
        <authorList>
            <person name="Warren W."/>
            <person name="Wilson R.K."/>
        </authorList>
    </citation>
    <scope>NUCLEOTIDE SEQUENCE</scope>
</reference>
<dbReference type="InterPro" id="IPR051137">
    <property type="entry name" value="PP4R3-like"/>
</dbReference>
<dbReference type="AlphaFoldDB" id="A0A7N9DD62"/>
<feature type="domain" description="PP4R3 EVH1-like" evidence="1">
    <location>
        <begin position="45"/>
        <end position="108"/>
    </location>
</feature>
<dbReference type="GO" id="GO:0030289">
    <property type="term" value="C:protein phosphatase 4 complex"/>
    <property type="evidence" value="ECO:0007669"/>
    <property type="project" value="TreeGrafter"/>
</dbReference>
<dbReference type="PANTHER" id="PTHR23318:SF18">
    <property type="entry name" value="SERINE_THREONINE-PROTEIN PHOSPHATASE 4 REGULATORY SUBUNIT 3B"/>
    <property type="match status" value="1"/>
</dbReference>
<reference evidence="2" key="3">
    <citation type="submission" date="2025-09" db="UniProtKB">
        <authorList>
            <consortium name="Ensembl"/>
        </authorList>
    </citation>
    <scope>IDENTIFICATION</scope>
</reference>
<dbReference type="Proteomes" id="UP000233100">
    <property type="component" value="Chromosome 13"/>
</dbReference>
<proteinExistence type="predicted"/>
<sequence length="145" mass="16856">MADLYCRRHRHYRVYRLPRVRDADEVSEEAAAGAVETAATMSDTRRRVKVYTLNEDRQWDDRGTGHVSSTYVEELKGMSLLVRAESDGSLLLESKINPNTAYQKQQVKSFRMKSESFCTGDNYHFWIDPLLVYSKMYLLVLFNCS</sequence>
<dbReference type="Ensembl" id="ENSMFAT00000090262.1">
    <property type="protein sequence ID" value="ENSMFAP00000062361.1"/>
    <property type="gene ID" value="ENSMFAG00000037701.2"/>
</dbReference>
<evidence type="ECO:0000313" key="2">
    <source>
        <dbReference type="Ensembl" id="ENSMFAP00000062361.1"/>
    </source>
</evidence>
<dbReference type="PANTHER" id="PTHR23318">
    <property type="entry name" value="ATP SYNTHASE GAMMA-RELATED"/>
    <property type="match status" value="1"/>
</dbReference>
<dbReference type="InterPro" id="IPR011993">
    <property type="entry name" value="PH-like_dom_sf"/>
</dbReference>
<reference evidence="2" key="2">
    <citation type="submission" date="2025-08" db="UniProtKB">
        <authorList>
            <consortium name="Ensembl"/>
        </authorList>
    </citation>
    <scope>IDENTIFICATION</scope>
</reference>
<evidence type="ECO:0000259" key="1">
    <source>
        <dbReference type="Pfam" id="PF22972"/>
    </source>
</evidence>
<keyword evidence="3" id="KW-1185">Reference proteome</keyword>
<dbReference type="GeneTree" id="ENSGT00390000018199"/>
<dbReference type="Pfam" id="PF22972">
    <property type="entry name" value="EVH1_PP4R3"/>
    <property type="match status" value="1"/>
</dbReference>
<dbReference type="Gene3D" id="2.30.29.30">
    <property type="entry name" value="Pleckstrin-homology domain (PH domain)/Phosphotyrosine-binding domain (PTB)"/>
    <property type="match status" value="1"/>
</dbReference>
<evidence type="ECO:0000313" key="3">
    <source>
        <dbReference type="Proteomes" id="UP000233100"/>
    </source>
</evidence>
<dbReference type="GO" id="GO:0072542">
    <property type="term" value="F:protein phosphatase activator activity"/>
    <property type="evidence" value="ECO:0007669"/>
    <property type="project" value="TreeGrafter"/>
</dbReference>
<dbReference type="InterPro" id="IPR055236">
    <property type="entry name" value="EVH1_PP4R3"/>
</dbReference>
<name>A0A7N9DD62_MACFA</name>
<dbReference type="Bgee" id="ENSMFAG00000037701">
    <property type="expression patterns" value="Expressed in lymph node and 13 other cell types or tissues"/>
</dbReference>
<dbReference type="GO" id="GO:0006974">
    <property type="term" value="P:DNA damage response"/>
    <property type="evidence" value="ECO:0007669"/>
    <property type="project" value="TreeGrafter"/>
</dbReference>
<organism evidence="2 3">
    <name type="scientific">Macaca fascicularis</name>
    <name type="common">Crab-eating macaque</name>
    <name type="synonym">Cynomolgus monkey</name>
    <dbReference type="NCBI Taxonomy" id="9541"/>
    <lineage>
        <taxon>Eukaryota</taxon>
        <taxon>Metazoa</taxon>
        <taxon>Chordata</taxon>
        <taxon>Craniata</taxon>
        <taxon>Vertebrata</taxon>
        <taxon>Euteleostomi</taxon>
        <taxon>Mammalia</taxon>
        <taxon>Eutheria</taxon>
        <taxon>Euarchontoglires</taxon>
        <taxon>Primates</taxon>
        <taxon>Haplorrhini</taxon>
        <taxon>Catarrhini</taxon>
        <taxon>Cercopithecidae</taxon>
        <taxon>Cercopithecinae</taxon>
        <taxon>Macaca</taxon>
    </lineage>
</organism>
<gene>
    <name evidence="2" type="primary">PPP4R3B</name>
</gene>
<accession>A0A7N9DD62</accession>
<protein>
    <submittedName>
        <fullName evidence="2">Protein phosphatase 4 regulatory subunit 3B</fullName>
    </submittedName>
</protein>
<dbReference type="GO" id="GO:0005654">
    <property type="term" value="C:nucleoplasm"/>
    <property type="evidence" value="ECO:0007669"/>
    <property type="project" value="TreeGrafter"/>
</dbReference>